<evidence type="ECO:0000256" key="12">
    <source>
        <dbReference type="ARBA" id="ARBA00023026"/>
    </source>
</evidence>
<evidence type="ECO:0000256" key="7">
    <source>
        <dbReference type="ARBA" id="ARBA00022723"/>
    </source>
</evidence>
<evidence type="ECO:0000313" key="18">
    <source>
        <dbReference type="EMBL" id="KZP29431.1"/>
    </source>
</evidence>
<dbReference type="STRING" id="436010.A0A166SGU0"/>
<dbReference type="InterPro" id="IPR036852">
    <property type="entry name" value="Peptidase_S8/S53_dom_sf"/>
</dbReference>
<accession>A0A166SGU0</accession>
<evidence type="ECO:0000256" key="2">
    <source>
        <dbReference type="ARBA" id="ARBA00002451"/>
    </source>
</evidence>
<dbReference type="CDD" id="cd11377">
    <property type="entry name" value="Pro-peptidase_S53"/>
    <property type="match status" value="1"/>
</dbReference>
<dbReference type="GO" id="GO:0004252">
    <property type="term" value="F:serine-type endopeptidase activity"/>
    <property type="evidence" value="ECO:0007669"/>
    <property type="project" value="UniProtKB-UniRule"/>
</dbReference>
<gene>
    <name evidence="18" type="ORF">FIBSPDRAFT_946718</name>
</gene>
<dbReference type="PANTHER" id="PTHR14218">
    <property type="entry name" value="PROTEASE S8 TRIPEPTIDYL PEPTIDASE I CLN2"/>
    <property type="match status" value="1"/>
</dbReference>
<dbReference type="AlphaFoldDB" id="A0A166SGU0"/>
<dbReference type="InterPro" id="IPR000209">
    <property type="entry name" value="Peptidase_S8/S53_dom"/>
</dbReference>
<keyword evidence="9 15" id="KW-0378">Hydrolase</keyword>
<evidence type="ECO:0000256" key="3">
    <source>
        <dbReference type="ARBA" id="ARBA00004239"/>
    </source>
</evidence>
<keyword evidence="14" id="KW-0325">Glycoprotein</keyword>
<dbReference type="InterPro" id="IPR050819">
    <property type="entry name" value="Tripeptidyl-peptidase_I"/>
</dbReference>
<feature type="chain" id="PRO_5007879524" description="tripeptidyl-peptidase II" evidence="16">
    <location>
        <begin position="22"/>
        <end position="581"/>
    </location>
</feature>
<feature type="signal peptide" evidence="16">
    <location>
        <begin position="1"/>
        <end position="21"/>
    </location>
</feature>
<evidence type="ECO:0000256" key="14">
    <source>
        <dbReference type="ARBA" id="ARBA00023180"/>
    </source>
</evidence>
<name>A0A166SGU0_9AGAM</name>
<feature type="binding site" evidence="15">
    <location>
        <position position="562"/>
    </location>
    <ligand>
        <name>Ca(2+)</name>
        <dbReference type="ChEBI" id="CHEBI:29108"/>
    </ligand>
</feature>
<dbReference type="EC" id="3.4.14.10" evidence="4"/>
<dbReference type="InterPro" id="IPR015366">
    <property type="entry name" value="S53_propep"/>
</dbReference>
<sequence>MLMGDILVLSLISVFFSTALASPLSRDLAPHESLVSVPNGYTSNGSAPADSMLNLRFNLAAGNISGLQSILYEISTPGNANYGNHLTRDELAAYVKPTSQAVSLLHNWISSHNLTGTSASFTGDILEVSLPVSKANSLLDADFQLYTAHASGRQAIRAVSYSIPAALKGHLDNIHPTVNFPVFPSSTSSTEPVPSVPSSKSSSSLLASCNTVITPKCIQDLYGIPPTLATQSSNKLFVSGLLGQYANQADITTFLEIFRPDLASNTSFAIISVANGTNPQNVSEAGVEADLDMQYTIGLASGVPVTFVSVGPNLTEITSLDDFFIALQNEANYLLSLETPPTVLTSSYSLNEGYVTRSLANTICNLYMQLGARGVSVIFSSGDAGVGGSICTNAPFLPVFPGTCPYITSVGSTQLDPTGLIEIGADFGGGGSPSGGFSNYFPVPSYQSSQVSSYISSLGSTYAGLYNTSGRGFPDVSAVGVNYTLVWEQGTVVGSGTSCSAPTFASVIALLNDQLIGAGKSPLGFLNPWLYSANGTAALTDILTGDNPGCGTNGFNATAGWDPVTGLGTPVFSKLLTAAGL</sequence>
<feature type="binding site" evidence="15">
    <location>
        <position position="542"/>
    </location>
    <ligand>
        <name>Ca(2+)</name>
        <dbReference type="ChEBI" id="CHEBI:29108"/>
    </ligand>
</feature>
<dbReference type="PROSITE" id="PS51695">
    <property type="entry name" value="SEDOLISIN"/>
    <property type="match status" value="1"/>
</dbReference>
<evidence type="ECO:0000256" key="13">
    <source>
        <dbReference type="ARBA" id="ARBA00023145"/>
    </source>
</evidence>
<evidence type="ECO:0000256" key="15">
    <source>
        <dbReference type="PROSITE-ProRule" id="PRU01032"/>
    </source>
</evidence>
<keyword evidence="19" id="KW-1185">Reference proteome</keyword>
<dbReference type="SUPFAM" id="SSF54897">
    <property type="entry name" value="Protease propeptides/inhibitors"/>
    <property type="match status" value="1"/>
</dbReference>
<dbReference type="FunFam" id="3.40.50.200:FF:000015">
    <property type="entry name" value="Tripeptidyl peptidase A"/>
    <property type="match status" value="1"/>
</dbReference>
<evidence type="ECO:0000256" key="8">
    <source>
        <dbReference type="ARBA" id="ARBA00022729"/>
    </source>
</evidence>
<organism evidence="18 19">
    <name type="scientific">Athelia psychrophila</name>
    <dbReference type="NCBI Taxonomy" id="1759441"/>
    <lineage>
        <taxon>Eukaryota</taxon>
        <taxon>Fungi</taxon>
        <taxon>Dikarya</taxon>
        <taxon>Basidiomycota</taxon>
        <taxon>Agaricomycotina</taxon>
        <taxon>Agaricomycetes</taxon>
        <taxon>Agaricomycetidae</taxon>
        <taxon>Atheliales</taxon>
        <taxon>Atheliaceae</taxon>
        <taxon>Athelia</taxon>
    </lineage>
</organism>
<dbReference type="Pfam" id="PF09286">
    <property type="entry name" value="Pro-kuma_activ"/>
    <property type="match status" value="1"/>
</dbReference>
<feature type="active site" description="Charge relay system" evidence="15">
    <location>
        <position position="292"/>
    </location>
</feature>
<evidence type="ECO:0000256" key="10">
    <source>
        <dbReference type="ARBA" id="ARBA00022825"/>
    </source>
</evidence>
<dbReference type="SMART" id="SM00944">
    <property type="entry name" value="Pro-kuma_activ"/>
    <property type="match status" value="1"/>
</dbReference>
<dbReference type="SUPFAM" id="SSF52743">
    <property type="entry name" value="Subtilisin-like"/>
    <property type="match status" value="1"/>
</dbReference>
<keyword evidence="5" id="KW-0964">Secreted</keyword>
<feature type="active site" description="Charge relay system" evidence="15">
    <location>
        <position position="498"/>
    </location>
</feature>
<evidence type="ECO:0000256" key="6">
    <source>
        <dbReference type="ARBA" id="ARBA00022670"/>
    </source>
</evidence>
<dbReference type="GO" id="GO:0046872">
    <property type="term" value="F:metal ion binding"/>
    <property type="evidence" value="ECO:0007669"/>
    <property type="project" value="UniProtKB-UniRule"/>
</dbReference>
<dbReference type="Pfam" id="PF00082">
    <property type="entry name" value="Peptidase_S8"/>
    <property type="match status" value="1"/>
</dbReference>
<dbReference type="InterPro" id="IPR030400">
    <property type="entry name" value="Sedolisin_dom"/>
</dbReference>
<evidence type="ECO:0000313" key="19">
    <source>
        <dbReference type="Proteomes" id="UP000076532"/>
    </source>
</evidence>
<dbReference type="GO" id="GO:0008240">
    <property type="term" value="F:tripeptidyl-peptidase activity"/>
    <property type="evidence" value="ECO:0007669"/>
    <property type="project" value="UniProtKB-EC"/>
</dbReference>
<reference evidence="18 19" key="1">
    <citation type="journal article" date="2016" name="Mol. Biol. Evol.">
        <title>Comparative Genomics of Early-Diverging Mushroom-Forming Fungi Provides Insights into the Origins of Lignocellulose Decay Capabilities.</title>
        <authorList>
            <person name="Nagy L.G."/>
            <person name="Riley R."/>
            <person name="Tritt A."/>
            <person name="Adam C."/>
            <person name="Daum C."/>
            <person name="Floudas D."/>
            <person name="Sun H."/>
            <person name="Yadav J.S."/>
            <person name="Pangilinan J."/>
            <person name="Larsson K.H."/>
            <person name="Matsuura K."/>
            <person name="Barry K."/>
            <person name="Labutti K."/>
            <person name="Kuo R."/>
            <person name="Ohm R.A."/>
            <person name="Bhattacharya S.S."/>
            <person name="Shirouzu T."/>
            <person name="Yoshinaga Y."/>
            <person name="Martin F.M."/>
            <person name="Grigoriev I.V."/>
            <person name="Hibbett D.S."/>
        </authorList>
    </citation>
    <scope>NUCLEOTIDE SEQUENCE [LARGE SCALE GENOMIC DNA]</scope>
    <source>
        <strain evidence="18 19">CBS 109695</strain>
    </source>
</reference>
<proteinExistence type="predicted"/>
<feature type="active site" description="Charge relay system" evidence="15">
    <location>
        <position position="288"/>
    </location>
</feature>
<evidence type="ECO:0000256" key="4">
    <source>
        <dbReference type="ARBA" id="ARBA00012462"/>
    </source>
</evidence>
<dbReference type="GO" id="GO:0006508">
    <property type="term" value="P:proteolysis"/>
    <property type="evidence" value="ECO:0007669"/>
    <property type="project" value="UniProtKB-KW"/>
</dbReference>
<keyword evidence="13" id="KW-0865">Zymogen</keyword>
<evidence type="ECO:0000256" key="5">
    <source>
        <dbReference type="ARBA" id="ARBA00022525"/>
    </source>
</evidence>
<dbReference type="PANTHER" id="PTHR14218:SF15">
    <property type="entry name" value="TRIPEPTIDYL-PEPTIDASE 1"/>
    <property type="match status" value="1"/>
</dbReference>
<dbReference type="OrthoDB" id="409122at2759"/>
<keyword evidence="10 15" id="KW-0720">Serine protease</keyword>
<keyword evidence="12" id="KW-0843">Virulence</keyword>
<keyword evidence="11 15" id="KW-0106">Calcium</keyword>
<dbReference type="Proteomes" id="UP000076532">
    <property type="component" value="Unassembled WGS sequence"/>
</dbReference>
<feature type="domain" description="Peptidase S53" evidence="17">
    <location>
        <begin position="212"/>
        <end position="581"/>
    </location>
</feature>
<dbReference type="EMBL" id="KV417498">
    <property type="protein sequence ID" value="KZP29431.1"/>
    <property type="molecule type" value="Genomic_DNA"/>
</dbReference>
<protein>
    <recommendedName>
        <fullName evidence="4">tripeptidyl-peptidase II</fullName>
        <ecNumber evidence="4">3.4.14.10</ecNumber>
    </recommendedName>
</protein>
<evidence type="ECO:0000256" key="16">
    <source>
        <dbReference type="SAM" id="SignalP"/>
    </source>
</evidence>
<dbReference type="CDD" id="cd04056">
    <property type="entry name" value="Peptidases_S53"/>
    <property type="match status" value="1"/>
</dbReference>
<comment type="catalytic activity">
    <reaction evidence="1">
        <text>Release of an N-terminal tripeptide from a polypeptide.</text>
        <dbReference type="EC" id="3.4.14.10"/>
    </reaction>
</comment>
<evidence type="ECO:0000256" key="11">
    <source>
        <dbReference type="ARBA" id="ARBA00022837"/>
    </source>
</evidence>
<feature type="binding site" evidence="15">
    <location>
        <position position="541"/>
    </location>
    <ligand>
        <name>Ca(2+)</name>
        <dbReference type="ChEBI" id="CHEBI:29108"/>
    </ligand>
</feature>
<dbReference type="Gene3D" id="3.40.50.200">
    <property type="entry name" value="Peptidase S8/S53 domain"/>
    <property type="match status" value="1"/>
</dbReference>
<keyword evidence="7 15" id="KW-0479">Metal-binding</keyword>
<evidence type="ECO:0000259" key="17">
    <source>
        <dbReference type="PROSITE" id="PS51695"/>
    </source>
</evidence>
<comment type="cofactor">
    <cofactor evidence="15">
        <name>Ca(2+)</name>
        <dbReference type="ChEBI" id="CHEBI:29108"/>
    </cofactor>
    <text evidence="15">Binds 1 Ca(2+) ion per subunit.</text>
</comment>
<comment type="function">
    <text evidence="2">Secreted tripeptidyl-peptidase which degrades proteins at acidic pHs and is involved in virulence.</text>
</comment>
<evidence type="ECO:0000256" key="1">
    <source>
        <dbReference type="ARBA" id="ARBA00001910"/>
    </source>
</evidence>
<keyword evidence="8 16" id="KW-0732">Signal</keyword>
<comment type="subcellular location">
    <subcellularLocation>
        <location evidence="3">Secreted</location>
        <location evidence="3">Extracellular space</location>
    </subcellularLocation>
</comment>
<feature type="binding site" evidence="15">
    <location>
        <position position="560"/>
    </location>
    <ligand>
        <name>Ca(2+)</name>
        <dbReference type="ChEBI" id="CHEBI:29108"/>
    </ligand>
</feature>
<keyword evidence="6 15" id="KW-0645">Protease</keyword>
<evidence type="ECO:0000256" key="9">
    <source>
        <dbReference type="ARBA" id="ARBA00022801"/>
    </source>
</evidence>
<dbReference type="GO" id="GO:0005576">
    <property type="term" value="C:extracellular region"/>
    <property type="evidence" value="ECO:0007669"/>
    <property type="project" value="UniProtKB-SubCell"/>
</dbReference>